<feature type="domain" description="YoaR-like putative peptidoglycan binding" evidence="2">
    <location>
        <begin position="89"/>
        <end position="194"/>
    </location>
</feature>
<keyword evidence="1" id="KW-0812">Transmembrane</keyword>
<sequence length="618" mass="68221">MPRIKTTLKNVLISRKFIVQTFLITLIPIGIILFFAVLFSNRIYPRITVAGISVGGKTYNEAYTLISNKLKEAESKQIVIEDDGLQIALASNDIGLTYDVEKTVRSVFGFGRTKNWLNDIPTIIKTLAVGERIAPKIDYNESKLDSFVEEISNSKDQPAVDSTIKLNKGKLQISPSKTGLVIDQGELKKDLISTFTTLNTKSVSLKKVTATPIVTEEASQEALKTTQSLLTAPIILSGAGQSWKIDFKRQFDFLSFTTNQEEPTPLVNVEGKSLSFQIRSVEAESKPDARRLIVTFNSTKVGKFLNVIAKDVDQEAVNARFEFSGSRVVSFVPHQIGRKLDKNASLLALQKAINVGTKKINLPIKTAEPEITTEKVNNLGLKELLGRGESKFAGSIANRIHNINLGSSRLHGVLIAPGEVFSMYKAVGDVENSTGYREAYIIQNGRTIIGVGGGMCQVSTTLFRTALKAGLPIIERHPHAYRVGYYEQNSAAGLDASVYFPSADLKFKNDTGHYLLIQREINLSKSTLAFEIYGTDDGRVVKMTNPSVTNITPPPKALYQKDSTLDKGVVKQVDFAAWGADAFFKRTVTRDGKILYNDTFYTHYQPWRAVYLVGTKVG</sequence>
<keyword evidence="1" id="KW-1133">Transmembrane helix</keyword>
<keyword evidence="1" id="KW-0472">Membrane</keyword>
<dbReference type="InterPro" id="IPR052913">
    <property type="entry name" value="Glycopeptide_resist_protein"/>
</dbReference>
<evidence type="ECO:0000256" key="1">
    <source>
        <dbReference type="SAM" id="Phobius"/>
    </source>
</evidence>
<dbReference type="Proteomes" id="UP000177900">
    <property type="component" value="Unassembled WGS sequence"/>
</dbReference>
<dbReference type="InterPro" id="IPR022029">
    <property type="entry name" value="YoaR-like_PG-bd"/>
</dbReference>
<dbReference type="EMBL" id="MHCV01000037">
    <property type="protein sequence ID" value="OGY27220.1"/>
    <property type="molecule type" value="Genomic_DNA"/>
</dbReference>
<comment type="caution">
    <text evidence="3">The sequence shown here is derived from an EMBL/GenBank/DDBJ whole genome shotgun (WGS) entry which is preliminary data.</text>
</comment>
<feature type="domain" description="YoaR-like putative peptidoglycan binding" evidence="2">
    <location>
        <begin position="291"/>
        <end position="358"/>
    </location>
</feature>
<gene>
    <name evidence="3" type="ORF">A2864_01695</name>
</gene>
<protein>
    <recommendedName>
        <fullName evidence="2">YoaR-like putative peptidoglycan binding domain-containing protein</fullName>
    </recommendedName>
</protein>
<evidence type="ECO:0000313" key="4">
    <source>
        <dbReference type="Proteomes" id="UP000177900"/>
    </source>
</evidence>
<dbReference type="Pfam" id="PF12229">
    <property type="entry name" value="PG_binding_4"/>
    <property type="match status" value="2"/>
</dbReference>
<proteinExistence type="predicted"/>
<reference evidence="3 4" key="1">
    <citation type="journal article" date="2016" name="Nat. Commun.">
        <title>Thousands of microbial genomes shed light on interconnected biogeochemical processes in an aquifer system.</title>
        <authorList>
            <person name="Anantharaman K."/>
            <person name="Brown C.T."/>
            <person name="Hug L.A."/>
            <person name="Sharon I."/>
            <person name="Castelle C.J."/>
            <person name="Probst A.J."/>
            <person name="Thomas B.C."/>
            <person name="Singh A."/>
            <person name="Wilkins M.J."/>
            <person name="Karaoz U."/>
            <person name="Brodie E.L."/>
            <person name="Williams K.H."/>
            <person name="Hubbard S.S."/>
            <person name="Banfield J.F."/>
        </authorList>
    </citation>
    <scope>NUCLEOTIDE SEQUENCE [LARGE SCALE GENOMIC DNA]</scope>
</reference>
<accession>A0A1G1WII4</accession>
<evidence type="ECO:0000313" key="3">
    <source>
        <dbReference type="EMBL" id="OGY27220.1"/>
    </source>
</evidence>
<dbReference type="InterPro" id="IPR007391">
    <property type="entry name" value="Vancomycin_resist_VanW"/>
</dbReference>
<dbReference type="PANTHER" id="PTHR35788">
    <property type="entry name" value="EXPORTED PROTEIN-RELATED"/>
    <property type="match status" value="1"/>
</dbReference>
<feature type="transmembrane region" description="Helical" evidence="1">
    <location>
        <begin position="21"/>
        <end position="39"/>
    </location>
</feature>
<evidence type="ECO:0000259" key="2">
    <source>
        <dbReference type="Pfam" id="PF12229"/>
    </source>
</evidence>
<dbReference type="AlphaFoldDB" id="A0A1G1WII4"/>
<organism evidence="3 4">
    <name type="scientific">Candidatus Woykebacteria bacterium RIFCSPHIGHO2_01_FULL_39_12</name>
    <dbReference type="NCBI Taxonomy" id="1802599"/>
    <lineage>
        <taxon>Bacteria</taxon>
        <taxon>Candidatus Woykeibacteriota</taxon>
    </lineage>
</organism>
<name>A0A1G1WII4_9BACT</name>
<dbReference type="PANTHER" id="PTHR35788:SF1">
    <property type="entry name" value="EXPORTED PROTEIN"/>
    <property type="match status" value="1"/>
</dbReference>
<dbReference type="Pfam" id="PF04294">
    <property type="entry name" value="VanW"/>
    <property type="match status" value="1"/>
</dbReference>